<dbReference type="KEGG" id="ccz:CCALI_01688"/>
<keyword evidence="2" id="KW-1185">Reference proteome</keyword>
<dbReference type="Proteomes" id="UP000014227">
    <property type="component" value="Chromosome I"/>
</dbReference>
<dbReference type="RefSeq" id="WP_016483032.1">
    <property type="nucleotide sequence ID" value="NC_021487.1"/>
</dbReference>
<dbReference type="PATRIC" id="fig|1303518.3.peg.1738"/>
<organism evidence="1 2">
    <name type="scientific">Chthonomonas calidirosea (strain DSM 23976 / ICMP 18418 / T49)</name>
    <dbReference type="NCBI Taxonomy" id="1303518"/>
    <lineage>
        <taxon>Bacteria</taxon>
        <taxon>Bacillati</taxon>
        <taxon>Armatimonadota</taxon>
        <taxon>Chthonomonadia</taxon>
        <taxon>Chthonomonadales</taxon>
        <taxon>Chthonomonadaceae</taxon>
        <taxon>Chthonomonas</taxon>
    </lineage>
</organism>
<dbReference type="InterPro" id="IPR011989">
    <property type="entry name" value="ARM-like"/>
</dbReference>
<dbReference type="eggNOG" id="COG1413">
    <property type="taxonomic scope" value="Bacteria"/>
</dbReference>
<dbReference type="Gene3D" id="1.25.10.10">
    <property type="entry name" value="Leucine-rich Repeat Variant"/>
    <property type="match status" value="1"/>
</dbReference>
<dbReference type="OrthoDB" id="5402105at2"/>
<evidence type="ECO:0000313" key="2">
    <source>
        <dbReference type="Proteomes" id="UP000014227"/>
    </source>
</evidence>
<dbReference type="HOGENOM" id="CLU_803390_0_0_0"/>
<dbReference type="InParanoid" id="S0EUY2"/>
<name>S0EUY2_CHTCT</name>
<proteinExistence type="predicted"/>
<reference evidence="2" key="1">
    <citation type="submission" date="2013-03" db="EMBL/GenBank/DDBJ databases">
        <title>Genome sequence of Chthonomonas calidirosea, the first sequenced genome from the Armatimonadetes phylum (formally candidate division OP10).</title>
        <authorList>
            <person name="Lee K.C.Y."/>
            <person name="Morgan X.C."/>
            <person name="Dunfield P.F."/>
            <person name="Tamas I."/>
            <person name="Houghton K.M."/>
            <person name="Vyssotski M."/>
            <person name="Ryan J.L.J."/>
            <person name="Lagutin K."/>
            <person name="McDonald I.R."/>
            <person name="Stott M.B."/>
        </authorList>
    </citation>
    <scope>NUCLEOTIDE SEQUENCE [LARGE SCALE GENOMIC DNA]</scope>
    <source>
        <strain evidence="2">DSM 23976 / ICMP 18418 / T49</strain>
    </source>
</reference>
<dbReference type="SUPFAM" id="SSF48371">
    <property type="entry name" value="ARM repeat"/>
    <property type="match status" value="1"/>
</dbReference>
<dbReference type="InterPro" id="IPR016024">
    <property type="entry name" value="ARM-type_fold"/>
</dbReference>
<dbReference type="Pfam" id="PF13646">
    <property type="entry name" value="HEAT_2"/>
    <property type="match status" value="1"/>
</dbReference>
<protein>
    <submittedName>
        <fullName evidence="1">HEAT repeats</fullName>
    </submittedName>
</protein>
<sequence length="345" mass="38354">MISSFHTQEGFGLPPPMLAQEIANGRSVLANASPARLRAELYHAKGSLNRLLILLWHKDERVRTAAALALSGGDGHRAYIPRNGHFAGALLRRLTGQNIAPTPQERLEQVAQALHDLLEQSANDLRGMANMHYSFLSCALYLALLGTCRDTMASVRRLRVATAHKGLCRLLYELKQPSVMRRLNAQDAAALANEAALALAAMPPQELPGFWHGLMQGEKRRRLAYAEALSAFSDRRAVPYLLQTLEGAHLDIVIPLVRCLARLGDPQALPALERLAQGRNRALRQEAAAAMGQILRGLEKRPSRLLLRPAAPPDFERQLLRPLKERRETLLEPEELLRSHPQEEQ</sequence>
<accession>S0EUY2</accession>
<dbReference type="STRING" id="454171.CP488_02404"/>
<dbReference type="EMBL" id="HF951689">
    <property type="protein sequence ID" value="CCW35501.1"/>
    <property type="molecule type" value="Genomic_DNA"/>
</dbReference>
<dbReference type="AlphaFoldDB" id="S0EUY2"/>
<evidence type="ECO:0000313" key="1">
    <source>
        <dbReference type="EMBL" id="CCW35501.1"/>
    </source>
</evidence>
<gene>
    <name evidence="1" type="ORF">CCALI_01688</name>
</gene>